<evidence type="ECO:0000256" key="2">
    <source>
        <dbReference type="SAM" id="SignalP"/>
    </source>
</evidence>
<dbReference type="FunFam" id="3.40.50.1110:FF:000003">
    <property type="entry name" value="GDSL esterase/lipase APG"/>
    <property type="match status" value="1"/>
</dbReference>
<proteinExistence type="inferred from homology"/>
<dbReference type="eggNOG" id="ENOG502QUD3">
    <property type="taxonomic scope" value="Eukaryota"/>
</dbReference>
<keyword evidence="2" id="KW-0732">Signal</keyword>
<dbReference type="GO" id="GO:0016788">
    <property type="term" value="F:hydrolase activity, acting on ester bonds"/>
    <property type="evidence" value="ECO:0007669"/>
    <property type="project" value="InterPro"/>
</dbReference>
<dbReference type="InterPro" id="IPR036514">
    <property type="entry name" value="SGNH_hydro_sf"/>
</dbReference>
<dbReference type="RefSeq" id="XP_004505116.1">
    <property type="nucleotide sequence ID" value="XM_004505059.2"/>
</dbReference>
<reference evidence="4" key="2">
    <citation type="submission" date="2025-08" db="UniProtKB">
        <authorList>
            <consortium name="RefSeq"/>
        </authorList>
    </citation>
    <scope>IDENTIFICATION</scope>
    <source>
        <tissue evidence="4">Etiolated seedlings</tissue>
    </source>
</reference>
<dbReference type="PaxDb" id="3827-XP_004505116.1"/>
<dbReference type="Proteomes" id="UP000087171">
    <property type="component" value="Chromosome Ca6"/>
</dbReference>
<evidence type="ECO:0000313" key="3">
    <source>
        <dbReference type="Proteomes" id="UP000087171"/>
    </source>
</evidence>
<dbReference type="InterPro" id="IPR035669">
    <property type="entry name" value="SGNH_plant_lipase-like"/>
</dbReference>
<dbReference type="PANTHER" id="PTHR45642">
    <property type="entry name" value="GDSL ESTERASE/LIPASE EXL3"/>
    <property type="match status" value="1"/>
</dbReference>
<keyword evidence="3" id="KW-1185">Reference proteome</keyword>
<protein>
    <submittedName>
        <fullName evidence="4">GDSL esterase/lipase At5g45960-like</fullName>
    </submittedName>
</protein>
<reference evidence="3" key="1">
    <citation type="journal article" date="2013" name="Nat. Biotechnol.">
        <title>Draft genome sequence of chickpea (Cicer arietinum) provides a resource for trait improvement.</title>
        <authorList>
            <person name="Varshney R.K."/>
            <person name="Song C."/>
            <person name="Saxena R.K."/>
            <person name="Azam S."/>
            <person name="Yu S."/>
            <person name="Sharpe A.G."/>
            <person name="Cannon S."/>
            <person name="Baek J."/>
            <person name="Rosen B.D."/>
            <person name="Tar'an B."/>
            <person name="Millan T."/>
            <person name="Zhang X."/>
            <person name="Ramsay L.D."/>
            <person name="Iwata A."/>
            <person name="Wang Y."/>
            <person name="Nelson W."/>
            <person name="Farmer A.D."/>
            <person name="Gaur P.M."/>
            <person name="Soderlund C."/>
            <person name="Penmetsa R.V."/>
            <person name="Xu C."/>
            <person name="Bharti A.K."/>
            <person name="He W."/>
            <person name="Winter P."/>
            <person name="Zhao S."/>
            <person name="Hane J.K."/>
            <person name="Carrasquilla-Garcia N."/>
            <person name="Condie J.A."/>
            <person name="Upadhyaya H.D."/>
            <person name="Luo M.C."/>
            <person name="Thudi M."/>
            <person name="Gowda C.L."/>
            <person name="Singh N.P."/>
            <person name="Lichtenzveig J."/>
            <person name="Gali K.K."/>
            <person name="Rubio J."/>
            <person name="Nadarajan N."/>
            <person name="Dolezel J."/>
            <person name="Bansal K.C."/>
            <person name="Xu X."/>
            <person name="Edwards D."/>
            <person name="Zhang G."/>
            <person name="Kahl G."/>
            <person name="Gil J."/>
            <person name="Singh K.B."/>
            <person name="Datta S.K."/>
            <person name="Jackson S.A."/>
            <person name="Wang J."/>
            <person name="Cook D.R."/>
        </authorList>
    </citation>
    <scope>NUCLEOTIDE SEQUENCE [LARGE SCALE GENOMIC DNA]</scope>
    <source>
        <strain evidence="3">cv. CDC Frontier</strain>
    </source>
</reference>
<dbReference type="GeneID" id="101498429"/>
<sequence length="367" mass="41289">METFDIHPLFSLLHFFMLCLLCFNVTNIEASNNKVSAIYVFGDSTVDPGNNNYVNTPFKSDFPPYGRDFANKLPTGRFTNGKLGTDFVASYLGLKELVPPYLDPNLSDEELMTGVSFASAGSGFDPLTPTLGNVIPIPKQLEYFKEYKKRVESKIGKKRAENHMNNAVFFISAGTNDFVVNYFTVPIRRRNYNLLTYRQFLLQHMTDFIQNLWTEGARKIAFVGLPPMGCLPIMITLNSGNNAFLERSCVDKYSAVARDHNTVLQHELFLMQLNFSNPRHAAKISYIDIYGPLDNMIQGHGSPGFDEVDRGCCGSGLIEATFMCNSISHVCSDPSKYVFWDSIHPTEKAYHDMFMAARHTIDALING</sequence>
<evidence type="ECO:0000313" key="4">
    <source>
        <dbReference type="RefSeq" id="XP_004505116.1"/>
    </source>
</evidence>
<dbReference type="Gene3D" id="3.40.50.1110">
    <property type="entry name" value="SGNH hydrolase"/>
    <property type="match status" value="1"/>
</dbReference>
<name>A0A1S2YI28_CICAR</name>
<dbReference type="PANTHER" id="PTHR45642:SF153">
    <property type="entry name" value="GDSL-LIKE LIPASE_ACYLHYDROLASE"/>
    <property type="match status" value="1"/>
</dbReference>
<feature type="chain" id="PRO_5010189632" evidence="2">
    <location>
        <begin position="31"/>
        <end position="367"/>
    </location>
</feature>
<dbReference type="InterPro" id="IPR001087">
    <property type="entry name" value="GDSL"/>
</dbReference>
<dbReference type="KEGG" id="cam:101498429"/>
<dbReference type="CDD" id="cd01837">
    <property type="entry name" value="SGNH_plant_lipase_like"/>
    <property type="match status" value="1"/>
</dbReference>
<dbReference type="Pfam" id="PF00657">
    <property type="entry name" value="Lipase_GDSL"/>
    <property type="match status" value="1"/>
</dbReference>
<gene>
    <name evidence="4" type="primary">LOC101498429</name>
</gene>
<feature type="signal peptide" evidence="2">
    <location>
        <begin position="1"/>
        <end position="30"/>
    </location>
</feature>
<dbReference type="OrthoDB" id="1600564at2759"/>
<dbReference type="AlphaFoldDB" id="A0A1S2YI28"/>
<organism evidence="3 4">
    <name type="scientific">Cicer arietinum</name>
    <name type="common">Chickpea</name>
    <name type="synonym">Garbanzo</name>
    <dbReference type="NCBI Taxonomy" id="3827"/>
    <lineage>
        <taxon>Eukaryota</taxon>
        <taxon>Viridiplantae</taxon>
        <taxon>Streptophyta</taxon>
        <taxon>Embryophyta</taxon>
        <taxon>Tracheophyta</taxon>
        <taxon>Spermatophyta</taxon>
        <taxon>Magnoliopsida</taxon>
        <taxon>eudicotyledons</taxon>
        <taxon>Gunneridae</taxon>
        <taxon>Pentapetalae</taxon>
        <taxon>rosids</taxon>
        <taxon>fabids</taxon>
        <taxon>Fabales</taxon>
        <taxon>Fabaceae</taxon>
        <taxon>Papilionoideae</taxon>
        <taxon>50 kb inversion clade</taxon>
        <taxon>NPAAA clade</taxon>
        <taxon>Hologalegina</taxon>
        <taxon>IRL clade</taxon>
        <taxon>Cicereae</taxon>
        <taxon>Cicer</taxon>
    </lineage>
</organism>
<evidence type="ECO:0000256" key="1">
    <source>
        <dbReference type="ARBA" id="ARBA00008668"/>
    </source>
</evidence>
<accession>A0A1S2YI28</accession>
<dbReference type="SUPFAM" id="SSF52266">
    <property type="entry name" value="SGNH hydrolase"/>
    <property type="match status" value="1"/>
</dbReference>
<dbReference type="InterPro" id="IPR050592">
    <property type="entry name" value="GDSL_lipolytic_enzyme"/>
</dbReference>
<comment type="similarity">
    <text evidence="1">Belongs to the 'GDSL' lipolytic enzyme family.</text>
</comment>